<dbReference type="GO" id="GO:0016020">
    <property type="term" value="C:membrane"/>
    <property type="evidence" value="ECO:0007669"/>
    <property type="project" value="UniProtKB-SubCell"/>
</dbReference>
<comment type="similarity">
    <text evidence="2 7">Belongs to the purine permeases (TC 2.A.7.14) family.</text>
</comment>
<dbReference type="GO" id="GO:0015211">
    <property type="term" value="F:purine nucleoside transmembrane transporter activity"/>
    <property type="evidence" value="ECO:0007669"/>
    <property type="project" value="UniProtKB-UniRule"/>
</dbReference>
<dbReference type="Proteomes" id="UP000245207">
    <property type="component" value="Unassembled WGS sequence"/>
</dbReference>
<feature type="transmembrane region" description="Helical" evidence="7">
    <location>
        <begin position="128"/>
        <end position="146"/>
    </location>
</feature>
<feature type="transmembrane region" description="Helical" evidence="7">
    <location>
        <begin position="297"/>
        <end position="314"/>
    </location>
</feature>
<feature type="transmembrane region" description="Helical" evidence="7">
    <location>
        <begin position="30"/>
        <end position="51"/>
    </location>
</feature>
<evidence type="ECO:0000256" key="5">
    <source>
        <dbReference type="ARBA" id="ARBA00022989"/>
    </source>
</evidence>
<keyword evidence="9" id="KW-1185">Reference proteome</keyword>
<feature type="transmembrane region" description="Helical" evidence="7">
    <location>
        <begin position="63"/>
        <end position="84"/>
    </location>
</feature>
<evidence type="ECO:0000256" key="6">
    <source>
        <dbReference type="ARBA" id="ARBA00023136"/>
    </source>
</evidence>
<comment type="subcellular location">
    <subcellularLocation>
        <location evidence="1 7">Membrane</location>
        <topology evidence="1 7">Multi-pass membrane protein</topology>
    </subcellularLocation>
</comment>
<keyword evidence="4 7" id="KW-0812">Transmembrane</keyword>
<evidence type="ECO:0000256" key="7">
    <source>
        <dbReference type="RuleBase" id="RU368015"/>
    </source>
</evidence>
<keyword evidence="3 7" id="KW-0813">Transport</keyword>
<evidence type="ECO:0000256" key="4">
    <source>
        <dbReference type="ARBA" id="ARBA00022692"/>
    </source>
</evidence>
<feature type="transmembrane region" description="Helical" evidence="7">
    <location>
        <begin position="264"/>
        <end position="290"/>
    </location>
</feature>
<evidence type="ECO:0000256" key="2">
    <source>
        <dbReference type="ARBA" id="ARBA00006213"/>
    </source>
</evidence>
<evidence type="ECO:0000256" key="1">
    <source>
        <dbReference type="ARBA" id="ARBA00004141"/>
    </source>
</evidence>
<dbReference type="InterPro" id="IPR037185">
    <property type="entry name" value="EmrE-like"/>
</dbReference>
<dbReference type="PANTHER" id="PTHR31376:SF2">
    <property type="entry name" value="PURINE PERMEASE 11-RELATED"/>
    <property type="match status" value="1"/>
</dbReference>
<organism evidence="8 9">
    <name type="scientific">Artemisia annua</name>
    <name type="common">Sweet wormwood</name>
    <dbReference type="NCBI Taxonomy" id="35608"/>
    <lineage>
        <taxon>Eukaryota</taxon>
        <taxon>Viridiplantae</taxon>
        <taxon>Streptophyta</taxon>
        <taxon>Embryophyta</taxon>
        <taxon>Tracheophyta</taxon>
        <taxon>Spermatophyta</taxon>
        <taxon>Magnoliopsida</taxon>
        <taxon>eudicotyledons</taxon>
        <taxon>Gunneridae</taxon>
        <taxon>Pentapetalae</taxon>
        <taxon>asterids</taxon>
        <taxon>campanulids</taxon>
        <taxon>Asterales</taxon>
        <taxon>Asteraceae</taxon>
        <taxon>Asteroideae</taxon>
        <taxon>Anthemideae</taxon>
        <taxon>Artemisiinae</taxon>
        <taxon>Artemisia</taxon>
    </lineage>
</organism>
<feature type="transmembrane region" description="Helical" evidence="7">
    <location>
        <begin position="153"/>
        <end position="172"/>
    </location>
</feature>
<feature type="transmembrane region" description="Helical" evidence="7">
    <location>
        <begin position="184"/>
        <end position="207"/>
    </location>
</feature>
<keyword evidence="6 7" id="KW-0472">Membrane</keyword>
<dbReference type="GO" id="GO:0005345">
    <property type="term" value="F:purine nucleobase transmembrane transporter activity"/>
    <property type="evidence" value="ECO:0007669"/>
    <property type="project" value="UniProtKB-UniRule"/>
</dbReference>
<sequence>MTDNEDPKEAKDEPQSSLPPIKSLRRRKRWCLVFLNICFLLVGQGAAVLLLRFYYEKGGRGKWITTLAQTAGFPILFIPFILFPSIKEPSTKCPRITVKLVYVALGAVIAGDNLLYSVGLAYLSTSTYSILCATQLAFSAIFSFFLNSQKCTILILNSIIVLSLSAYLLGVIDHSVNSFNVTKSRYTFGFVATISASALYALLLSLTQLSFLKIIKKETFAVVLELQIHTSIVASLISLVGLFASGEWRLLRVEVFNFNEGSLSYAMTLIWTAVAWQICSVGVVGLVFVVSPLFSNVISTLALCLSPLAAAIAFHHTVNGAKIIAVLMGIWGFSTYVYQNCLDDLEAKNKPENNDKCPECSC</sequence>
<evidence type="ECO:0000313" key="8">
    <source>
        <dbReference type="EMBL" id="PWA50025.1"/>
    </source>
</evidence>
<name>A0A2U1LM11_ARTAN</name>
<dbReference type="PANTHER" id="PTHR31376">
    <property type="entry name" value="OS09G0467300 PROTEIN-RELATED"/>
    <property type="match status" value="1"/>
</dbReference>
<dbReference type="EMBL" id="PKPP01008692">
    <property type="protein sequence ID" value="PWA50025.1"/>
    <property type="molecule type" value="Genomic_DNA"/>
</dbReference>
<keyword evidence="5 7" id="KW-1133">Transmembrane helix</keyword>
<feature type="transmembrane region" description="Helical" evidence="7">
    <location>
        <begin position="96"/>
        <end position="116"/>
    </location>
</feature>
<evidence type="ECO:0000313" key="9">
    <source>
        <dbReference type="Proteomes" id="UP000245207"/>
    </source>
</evidence>
<dbReference type="InterPro" id="IPR030182">
    <property type="entry name" value="PUP_plant"/>
</dbReference>
<dbReference type="OrthoDB" id="1907510at2759"/>
<proteinExistence type="inferred from homology"/>
<feature type="transmembrane region" description="Helical" evidence="7">
    <location>
        <begin position="219"/>
        <end position="244"/>
    </location>
</feature>
<feature type="transmembrane region" description="Helical" evidence="7">
    <location>
        <begin position="320"/>
        <end position="338"/>
    </location>
</feature>
<reference evidence="8 9" key="1">
    <citation type="journal article" date="2018" name="Mol. Plant">
        <title>The genome of Artemisia annua provides insight into the evolution of Asteraceae family and artemisinin biosynthesis.</title>
        <authorList>
            <person name="Shen Q."/>
            <person name="Zhang L."/>
            <person name="Liao Z."/>
            <person name="Wang S."/>
            <person name="Yan T."/>
            <person name="Shi P."/>
            <person name="Liu M."/>
            <person name="Fu X."/>
            <person name="Pan Q."/>
            <person name="Wang Y."/>
            <person name="Lv Z."/>
            <person name="Lu X."/>
            <person name="Zhang F."/>
            <person name="Jiang W."/>
            <person name="Ma Y."/>
            <person name="Chen M."/>
            <person name="Hao X."/>
            <person name="Li L."/>
            <person name="Tang Y."/>
            <person name="Lv G."/>
            <person name="Zhou Y."/>
            <person name="Sun X."/>
            <person name="Brodelius P.E."/>
            <person name="Rose J.K.C."/>
            <person name="Tang K."/>
        </authorList>
    </citation>
    <scope>NUCLEOTIDE SEQUENCE [LARGE SCALE GENOMIC DNA]</scope>
    <source>
        <strain evidence="9">cv. Huhao1</strain>
        <tissue evidence="8">Leaf</tissue>
    </source>
</reference>
<dbReference type="SUPFAM" id="SSF103481">
    <property type="entry name" value="Multidrug resistance efflux transporter EmrE"/>
    <property type="match status" value="1"/>
</dbReference>
<dbReference type="STRING" id="35608.A0A2U1LM11"/>
<accession>A0A2U1LM11</accession>
<gene>
    <name evidence="8" type="ORF">CTI12_AA476630</name>
</gene>
<dbReference type="Pfam" id="PF16913">
    <property type="entry name" value="PUNUT"/>
    <property type="match status" value="1"/>
</dbReference>
<comment type="caution">
    <text evidence="8">The sequence shown here is derived from an EMBL/GenBank/DDBJ whole genome shotgun (WGS) entry which is preliminary data.</text>
</comment>
<evidence type="ECO:0000256" key="3">
    <source>
        <dbReference type="ARBA" id="ARBA00022448"/>
    </source>
</evidence>
<dbReference type="AlphaFoldDB" id="A0A2U1LM11"/>
<protein>
    <recommendedName>
        <fullName evidence="7">Probable purine permease</fullName>
    </recommendedName>
</protein>